<organism evidence="1 2">
    <name type="scientific">Linum trigynum</name>
    <dbReference type="NCBI Taxonomy" id="586398"/>
    <lineage>
        <taxon>Eukaryota</taxon>
        <taxon>Viridiplantae</taxon>
        <taxon>Streptophyta</taxon>
        <taxon>Embryophyta</taxon>
        <taxon>Tracheophyta</taxon>
        <taxon>Spermatophyta</taxon>
        <taxon>Magnoliopsida</taxon>
        <taxon>eudicotyledons</taxon>
        <taxon>Gunneridae</taxon>
        <taxon>Pentapetalae</taxon>
        <taxon>rosids</taxon>
        <taxon>fabids</taxon>
        <taxon>Malpighiales</taxon>
        <taxon>Linaceae</taxon>
        <taxon>Linum</taxon>
    </lineage>
</organism>
<evidence type="ECO:0000313" key="2">
    <source>
        <dbReference type="Proteomes" id="UP001497516"/>
    </source>
</evidence>
<reference evidence="1 2" key="1">
    <citation type="submission" date="2024-04" db="EMBL/GenBank/DDBJ databases">
        <authorList>
            <person name="Fracassetti M."/>
        </authorList>
    </citation>
    <scope>NUCLEOTIDE SEQUENCE [LARGE SCALE GENOMIC DNA]</scope>
</reference>
<keyword evidence="2" id="KW-1185">Reference proteome</keyword>
<proteinExistence type="predicted"/>
<name>A0AAV2FAX5_9ROSI</name>
<dbReference type="Gene3D" id="1.10.3450.10">
    <property type="entry name" value="TTHA0068-like"/>
    <property type="match status" value="1"/>
</dbReference>
<dbReference type="EMBL" id="OZ034819">
    <property type="protein sequence ID" value="CAL1395441.1"/>
    <property type="molecule type" value="Genomic_DNA"/>
</dbReference>
<dbReference type="SUPFAM" id="SSF140663">
    <property type="entry name" value="TTHA0068-like"/>
    <property type="match status" value="1"/>
</dbReference>
<dbReference type="Pfam" id="PF03745">
    <property type="entry name" value="DUF309"/>
    <property type="match status" value="1"/>
</dbReference>
<evidence type="ECO:0000313" key="1">
    <source>
        <dbReference type="EMBL" id="CAL1395441.1"/>
    </source>
</evidence>
<dbReference type="InterPro" id="IPR005500">
    <property type="entry name" value="DUF309"/>
</dbReference>
<dbReference type="AlphaFoldDB" id="A0AAV2FAX5"/>
<accession>A0AAV2FAX5</accession>
<gene>
    <name evidence="1" type="ORF">LTRI10_LOCUS35874</name>
</gene>
<dbReference type="Proteomes" id="UP001497516">
    <property type="component" value="Chromosome 6"/>
</dbReference>
<sequence>MEPVPMLQLASQPLHGGGGLLRLGFDGDVWCGVDQFNRRQYYGWHDSLEALWMGAEDEANKTMFHGIL</sequence>
<dbReference type="InterPro" id="IPR023203">
    <property type="entry name" value="TTHA0068_sf"/>
</dbReference>
<protein>
    <submittedName>
        <fullName evidence="1">Uncharacterized protein</fullName>
    </submittedName>
</protein>